<keyword evidence="3" id="KW-1133">Transmembrane helix</keyword>
<dbReference type="InterPro" id="IPR001764">
    <property type="entry name" value="Glyco_hydro_3_N"/>
</dbReference>
<dbReference type="SUPFAM" id="SSF51445">
    <property type="entry name" value="(Trans)glycosidases"/>
    <property type="match status" value="1"/>
</dbReference>
<dbReference type="RefSeq" id="WP_163231384.1">
    <property type="nucleotide sequence ID" value="NZ_WHZW01000013.1"/>
</dbReference>
<dbReference type="AlphaFoldDB" id="A0A6N9Z5V2"/>
<name>A0A6N9Z5V2_9BIFI</name>
<accession>A0A6N9Z5V2</accession>
<dbReference type="Pfam" id="PF01915">
    <property type="entry name" value="Glyco_hydro_3_C"/>
    <property type="match status" value="1"/>
</dbReference>
<dbReference type="Pfam" id="PF14310">
    <property type="entry name" value="Fn3-like"/>
    <property type="match status" value="1"/>
</dbReference>
<keyword evidence="3" id="KW-0472">Membrane</keyword>
<dbReference type="PANTHER" id="PTHR42715">
    <property type="entry name" value="BETA-GLUCOSIDASE"/>
    <property type="match status" value="1"/>
</dbReference>
<organism evidence="5 6">
    <name type="scientific">Bifidobacterium aerophilum</name>
    <dbReference type="NCBI Taxonomy" id="1798155"/>
    <lineage>
        <taxon>Bacteria</taxon>
        <taxon>Bacillati</taxon>
        <taxon>Actinomycetota</taxon>
        <taxon>Actinomycetes</taxon>
        <taxon>Bifidobacteriales</taxon>
        <taxon>Bifidobacteriaceae</taxon>
        <taxon>Bifidobacterium</taxon>
    </lineage>
</organism>
<keyword evidence="6" id="KW-1185">Reference proteome</keyword>
<dbReference type="InterPro" id="IPR017853">
    <property type="entry name" value="GH"/>
</dbReference>
<evidence type="ECO:0000259" key="4">
    <source>
        <dbReference type="SMART" id="SM01217"/>
    </source>
</evidence>
<evidence type="ECO:0000256" key="2">
    <source>
        <dbReference type="ARBA" id="ARBA00022801"/>
    </source>
</evidence>
<dbReference type="Gene3D" id="2.60.40.10">
    <property type="entry name" value="Immunoglobulins"/>
    <property type="match status" value="1"/>
</dbReference>
<dbReference type="InterPro" id="IPR002772">
    <property type="entry name" value="Glyco_hydro_3_C"/>
</dbReference>
<evidence type="ECO:0000313" key="6">
    <source>
        <dbReference type="Proteomes" id="UP000469194"/>
    </source>
</evidence>
<dbReference type="PANTHER" id="PTHR42715:SF10">
    <property type="entry name" value="BETA-GLUCOSIDASE"/>
    <property type="match status" value="1"/>
</dbReference>
<dbReference type="InterPro" id="IPR050288">
    <property type="entry name" value="Cellulose_deg_GH3"/>
</dbReference>
<dbReference type="EMBL" id="WHZW01000013">
    <property type="protein sequence ID" value="NEG89780.1"/>
    <property type="molecule type" value="Genomic_DNA"/>
</dbReference>
<comment type="caution">
    <text evidence="5">The sequence shown here is derived from an EMBL/GenBank/DDBJ whole genome shotgun (WGS) entry which is preliminary data.</text>
</comment>
<dbReference type="SMART" id="SM01217">
    <property type="entry name" value="Fn3_like"/>
    <property type="match status" value="1"/>
</dbReference>
<evidence type="ECO:0000256" key="3">
    <source>
        <dbReference type="SAM" id="Phobius"/>
    </source>
</evidence>
<dbReference type="Gene3D" id="3.40.50.1700">
    <property type="entry name" value="Glycoside hydrolase family 3 C-terminal domain"/>
    <property type="match status" value="1"/>
</dbReference>
<reference evidence="5 6" key="1">
    <citation type="submission" date="2019-10" db="EMBL/GenBank/DDBJ databases">
        <title>Bifidobacterium from non-human primates.</title>
        <authorList>
            <person name="Modesto M."/>
        </authorList>
    </citation>
    <scope>NUCLEOTIDE SEQUENCE [LARGE SCALE GENOMIC DNA]</scope>
    <source>
        <strain evidence="5 6">TRE17</strain>
    </source>
</reference>
<dbReference type="InterPro" id="IPR026891">
    <property type="entry name" value="Fn3-like"/>
</dbReference>
<feature type="domain" description="Fibronectin type III-like" evidence="4">
    <location>
        <begin position="448"/>
        <end position="522"/>
    </location>
</feature>
<feature type="transmembrane region" description="Helical" evidence="3">
    <location>
        <begin position="53"/>
        <end position="74"/>
    </location>
</feature>
<dbReference type="Proteomes" id="UP000469194">
    <property type="component" value="Unassembled WGS sequence"/>
</dbReference>
<dbReference type="PRINTS" id="PR00133">
    <property type="entry name" value="GLHYDRLASE3"/>
</dbReference>
<dbReference type="SUPFAM" id="SSF52279">
    <property type="entry name" value="Beta-D-glucan exohydrolase, C-terminal domain"/>
    <property type="match status" value="1"/>
</dbReference>
<evidence type="ECO:0000256" key="1">
    <source>
        <dbReference type="ARBA" id="ARBA00005336"/>
    </source>
</evidence>
<evidence type="ECO:0000313" key="5">
    <source>
        <dbReference type="EMBL" id="NEG89780.1"/>
    </source>
</evidence>
<dbReference type="InterPro" id="IPR036962">
    <property type="entry name" value="Glyco_hydro_3_N_sf"/>
</dbReference>
<protein>
    <submittedName>
        <fullName evidence="5">Beta-glucosidase</fullName>
    </submittedName>
</protein>
<keyword evidence="3" id="KW-0812">Transmembrane</keyword>
<dbReference type="InterPro" id="IPR036881">
    <property type="entry name" value="Glyco_hydro_3_C_sf"/>
</dbReference>
<gene>
    <name evidence="5" type="ORF">GFD25_07260</name>
</gene>
<dbReference type="GO" id="GO:0005975">
    <property type="term" value="P:carbohydrate metabolic process"/>
    <property type="evidence" value="ECO:0007669"/>
    <property type="project" value="InterPro"/>
</dbReference>
<keyword evidence="2" id="KW-0378">Hydrolase</keyword>
<dbReference type="GO" id="GO:0004553">
    <property type="term" value="F:hydrolase activity, hydrolyzing O-glycosyl compounds"/>
    <property type="evidence" value="ECO:0007669"/>
    <property type="project" value="InterPro"/>
</dbReference>
<sequence length="964" mass="105163">MLSINMDDVVAVLKNCMPYLIAMAVALVVMIVIVALAGKIVKQQAGTKLLRGTTLVAFFTAIVVILNAVCYGPMANLLDLVSGSGSISAESSAEASALTEELTDEGITLLQNDDDLLPVKAGSNINVFGWSSISPVYGGTGSGAISADAELVTLLDGFKNAGLKTNTELSDFYSKYLATRPELGYFEHDWTLPEPPASSYTDEMIANAKQFSDTAVVTISRLGGEFADLPTDMQFDSDTEKYKENSDEYQDFPEGTHYLEPSQSEKDLIKLVCENFDNVILVYNGANTLELGIADEYSQIKSVLWCAGPGQTGFNALGDIIAGNVNPSGHAADTFVYDLTKTPYFNNIGEFEYTGADDLSYEAEGFFTSGTTSPHFVDYVEDIYVGYKFYETAADEGLIKYDDVVQYPFGHGLSYTTFDQKMGDVTVSNGKVSFDVTVTNTGDTAGKDVVQVYYNPPYVNGGIEKASANLVTFEKTKELKPGESETVAIEFNLEDMASYDSADAKAYVLDKGDYEISVNADSHTALDSKTITVDERTVYDGNNARSTDRTAATNHFDYAAGEGITYLSRANHFANYDEAVAAPTDYEMPASAKEGFHNSHNYDPNDYNDDSDEMPTTGAKNGLKLADLRGADYDDPQWDKLLDQMSVKDMDELIALGGYQNVAVKSIGKKLVYDADGPASINNNFTGLSSIGFPSEVIIASTWNKDLAEKFGESIGRMANEMNVTGWYAPAMNTHRSAFDGRNFEYYSEDGVLAGHIAAHSIIGAQSKGLYAYMKHFAMNDQQIAQNEMLCTWAREQAIREIYLKPFEIAVKVGGSKAVMSSWNYIGNKWAGANDDLLKSVLRSEWGFQGMVITDGFHYTGYMDSDQAIRNGTDMMLKNFDVATNHVTDQTSATSVIAMRNACHDILYTVVNSHAYDPSVKTETPVWRIVAIAVDVVLGLLLVGAEVLAVRRYLARRKSGVTVA</sequence>
<dbReference type="Gene3D" id="3.20.20.300">
    <property type="entry name" value="Glycoside hydrolase, family 3, N-terminal domain"/>
    <property type="match status" value="1"/>
</dbReference>
<dbReference type="InterPro" id="IPR013783">
    <property type="entry name" value="Ig-like_fold"/>
</dbReference>
<feature type="transmembrane region" description="Helical" evidence="3">
    <location>
        <begin position="926"/>
        <end position="949"/>
    </location>
</feature>
<proteinExistence type="inferred from homology"/>
<dbReference type="Pfam" id="PF00933">
    <property type="entry name" value="Glyco_hydro_3"/>
    <property type="match status" value="1"/>
</dbReference>
<feature type="transmembrane region" description="Helical" evidence="3">
    <location>
        <begin position="20"/>
        <end position="41"/>
    </location>
</feature>
<comment type="similarity">
    <text evidence="1">Belongs to the glycosyl hydrolase 3 family.</text>
</comment>